<dbReference type="EMBL" id="FNPR01000003">
    <property type="protein sequence ID" value="SDY77522.1"/>
    <property type="molecule type" value="Genomic_DNA"/>
</dbReference>
<dbReference type="GeneID" id="78125633"/>
<dbReference type="Pfam" id="PF01968">
    <property type="entry name" value="Hydantoinase_A"/>
    <property type="match status" value="1"/>
</dbReference>
<evidence type="ECO:0000259" key="2">
    <source>
        <dbReference type="Pfam" id="PF05378"/>
    </source>
</evidence>
<dbReference type="InterPro" id="IPR043129">
    <property type="entry name" value="ATPase_NBD"/>
</dbReference>
<evidence type="ECO:0000313" key="3">
    <source>
        <dbReference type="EMBL" id="SDY77522.1"/>
    </source>
</evidence>
<dbReference type="InterPro" id="IPR045079">
    <property type="entry name" value="Oxoprolinase-like"/>
</dbReference>
<feature type="domain" description="Hydantoinase A/oxoprolinase" evidence="1">
    <location>
        <begin position="187"/>
        <end position="319"/>
    </location>
</feature>
<organism evidence="3 4">
    <name type="scientific">Lentibacter algarum</name>
    <dbReference type="NCBI Taxonomy" id="576131"/>
    <lineage>
        <taxon>Bacteria</taxon>
        <taxon>Pseudomonadati</taxon>
        <taxon>Pseudomonadota</taxon>
        <taxon>Alphaproteobacteria</taxon>
        <taxon>Rhodobacterales</taxon>
        <taxon>Roseobacteraceae</taxon>
        <taxon>Lentibacter</taxon>
    </lineage>
</organism>
<dbReference type="SUPFAM" id="SSF53067">
    <property type="entry name" value="Actin-like ATPase domain"/>
    <property type="match status" value="1"/>
</dbReference>
<feature type="domain" description="Hydantoinase/oxoprolinase N-terminal" evidence="2">
    <location>
        <begin position="5"/>
        <end position="167"/>
    </location>
</feature>
<name>A0A1H3MLB6_9RHOB</name>
<dbReference type="GO" id="GO:0006749">
    <property type="term" value="P:glutathione metabolic process"/>
    <property type="evidence" value="ECO:0007669"/>
    <property type="project" value="TreeGrafter"/>
</dbReference>
<keyword evidence="4" id="KW-1185">Reference proteome</keyword>
<dbReference type="AlphaFoldDB" id="A0A1H3MLB6"/>
<dbReference type="GO" id="GO:0017168">
    <property type="term" value="F:5-oxoprolinase (ATP-hydrolyzing) activity"/>
    <property type="evidence" value="ECO:0007669"/>
    <property type="project" value="TreeGrafter"/>
</dbReference>
<reference evidence="3 4" key="1">
    <citation type="submission" date="2016-10" db="EMBL/GenBank/DDBJ databases">
        <authorList>
            <person name="de Groot N.N."/>
        </authorList>
    </citation>
    <scope>NUCLEOTIDE SEQUENCE [LARGE SCALE GENOMIC DNA]</scope>
    <source>
        <strain evidence="3 4">DSM 24677</strain>
    </source>
</reference>
<dbReference type="RefSeq" id="WP_089893561.1">
    <property type="nucleotide sequence ID" value="NZ_CALJFH010000020.1"/>
</dbReference>
<dbReference type="STRING" id="576131.SAMN05444486_103691"/>
<evidence type="ECO:0000313" key="4">
    <source>
        <dbReference type="Proteomes" id="UP000199026"/>
    </source>
</evidence>
<dbReference type="Pfam" id="PF05378">
    <property type="entry name" value="Hydant_A_N"/>
    <property type="match status" value="1"/>
</dbReference>
<proteinExistence type="predicted"/>
<dbReference type="OrthoDB" id="9814788at2"/>
<accession>A0A1H3MLB6</accession>
<dbReference type="GO" id="GO:0005829">
    <property type="term" value="C:cytosol"/>
    <property type="evidence" value="ECO:0007669"/>
    <property type="project" value="TreeGrafter"/>
</dbReference>
<protein>
    <submittedName>
        <fullName evidence="3">N-methylhydantoinase A/oxoprolinase/acetone carboxylase, beta subunit</fullName>
    </submittedName>
</protein>
<dbReference type="InterPro" id="IPR002821">
    <property type="entry name" value="Hydantoinase_A"/>
</dbReference>
<gene>
    <name evidence="3" type="ORF">SAMN05444486_103691</name>
</gene>
<dbReference type="InterPro" id="IPR008040">
    <property type="entry name" value="Hydant_A_N"/>
</dbReference>
<sequence length="665" mass="70025">MAILLGVDTGGTYTDAVLLRDEEEVLASAKSLTTRHDLAIGIGKAVQAVLDASGVDPSTIGLASLSTTLATNALVEGQGGRVGLVYIGFPESDLAKHGLNEALKGDPQIVLTGGHDHAGGEAHTLDEIGLSAWLETVSGVSAFAVASKFATRNPAHELRAMEMIREATGAPVSASHQLSAKLNGPKRALTALLNARLIGMIDKLIVRAEDGLRDLGITAPLMVVRGDGALISSAQAREKPIETILSGPAASIVGAQWMTGAQEALVSDIGGTTTDIALLRDGRPKIDPEGARVGPYRTMVEAVAMRTSGLGGDSEVHFITEGLKGGLTLGPRRVLPVSLIALDAPELVKSTMEAQLRAPAPSEFDGKFIKRVDGVSHAGLAPRDEAVLERVEGVMPLSKVVRTRIETQSIRRLVERGIVQVSGVTPSDASHVLGLLDSWDAEAAHLALELFCRRRKGDGERLAREPETLARLILDQMTEQTSLALLETVFAEEAETFEAEPARLARHELLRAALLGHSGLIALTAKVNVPVVGLGASASTYYPDVGGKLGCEMILPEHAGVANALGAVVGRVTMRRSLSVTSPSEGLYRLHASTGPEDFTELEPALKAAEDWLRATVIQAAKDAGADDIETSATRELRRSEAEAREIFVEGLVTVEAAGRPRITA</sequence>
<evidence type="ECO:0000259" key="1">
    <source>
        <dbReference type="Pfam" id="PF01968"/>
    </source>
</evidence>
<dbReference type="PANTHER" id="PTHR11365">
    <property type="entry name" value="5-OXOPROLINASE RELATED"/>
    <property type="match status" value="1"/>
</dbReference>
<dbReference type="PANTHER" id="PTHR11365:SF2">
    <property type="entry name" value="5-OXOPROLINASE"/>
    <property type="match status" value="1"/>
</dbReference>
<dbReference type="Gene3D" id="3.30.420.40">
    <property type="match status" value="1"/>
</dbReference>
<dbReference type="Proteomes" id="UP000199026">
    <property type="component" value="Unassembled WGS sequence"/>
</dbReference>